<dbReference type="GO" id="GO:0009062">
    <property type="term" value="P:fatty acid catabolic process"/>
    <property type="evidence" value="ECO:0007669"/>
    <property type="project" value="InterPro"/>
</dbReference>
<evidence type="ECO:0000313" key="6">
    <source>
        <dbReference type="Proteomes" id="UP000058074"/>
    </source>
</evidence>
<dbReference type="OrthoDB" id="286404at2"/>
<gene>
    <name evidence="5" type="ORF">AN936_08185</name>
</gene>
<dbReference type="PANTHER" id="PTHR43296:SF2">
    <property type="entry name" value="PEROXISOMAL 2,4-DIENOYL-COA REDUCTASE [(3E)-ENOYL-COA-PRODUCING]"/>
    <property type="match status" value="1"/>
</dbReference>
<comment type="similarity">
    <text evidence="1">Belongs to the short-chain dehydrogenases/reductases (SDR) family.</text>
</comment>
<dbReference type="PATRIC" id="fig|33050.5.peg.1700"/>
<evidence type="ECO:0000313" key="5">
    <source>
        <dbReference type="EMBL" id="ALH80348.1"/>
    </source>
</evidence>
<dbReference type="InterPro" id="IPR036291">
    <property type="entry name" value="NAD(P)-bd_dom_sf"/>
</dbReference>
<evidence type="ECO:0000256" key="3">
    <source>
        <dbReference type="ARBA" id="ARBA00023002"/>
    </source>
</evidence>
<dbReference type="PANTHER" id="PTHR43296">
    <property type="entry name" value="PEROXISOMAL 2,4-DIENOYL-COA REDUCTASE"/>
    <property type="match status" value="1"/>
</dbReference>
<dbReference type="EMBL" id="CP012700">
    <property type="protein sequence ID" value="ALH80348.1"/>
    <property type="molecule type" value="Genomic_DNA"/>
</dbReference>
<dbReference type="InterPro" id="IPR057326">
    <property type="entry name" value="KR_dom"/>
</dbReference>
<sequence>MALPPPPPVGAKALPDGTYEGQVVAVTGGGTGLGKGMAVEFARLGAKVAVLSRKPDHLAAGIAAIEAVGAEAIAVACDVRDPDAIARAFDEIEAKLGPVDVLINNAAGNFPAPAEEMTPNGFRTVVDIVLNGTYNCSREFAVRRLAAGLPGAILNIGATYSWTGGPGTSHSAAAKAGVTNLTQSLAVEWAPDGIRVNCIAPGRFPHDDLPAHMTRHREGERGDNTIPGMRVGEVRELGWAATFLCSPYATYISGHTLVVDAANWLRRSLVMPEFVPIREQFGKRAMESGSARDAIAKTRGDGA</sequence>
<dbReference type="FunFam" id="3.40.50.720:FF:000084">
    <property type="entry name" value="Short-chain dehydrogenase reductase"/>
    <property type="match status" value="1"/>
</dbReference>
<dbReference type="AlphaFoldDB" id="A0A0N9U586"/>
<reference evidence="5 6" key="1">
    <citation type="journal article" date="2015" name="Genome Announc.">
        <title>Complete Genome Sequence of Polypropylene Glycol- and Polyethylene Glycol-Degrading Sphingopyxis macrogoltabida Strain EY-1.</title>
        <authorList>
            <person name="Ohtsubo Y."/>
            <person name="Nagata Y."/>
            <person name="Numata M."/>
            <person name="Tsuchikane K."/>
            <person name="Hosoyama A."/>
            <person name="Yamazoe A."/>
            <person name="Tsuda M."/>
            <person name="Fujita N."/>
            <person name="Kawai F."/>
        </authorList>
    </citation>
    <scope>NUCLEOTIDE SEQUENCE [LARGE SCALE GENOMIC DNA]</scope>
    <source>
        <strain evidence="5 6">EY-1</strain>
    </source>
</reference>
<dbReference type="InterPro" id="IPR002347">
    <property type="entry name" value="SDR_fam"/>
</dbReference>
<dbReference type="SMART" id="SM00822">
    <property type="entry name" value="PKS_KR"/>
    <property type="match status" value="1"/>
</dbReference>
<dbReference type="KEGG" id="smag:AN936_08185"/>
<evidence type="ECO:0000256" key="2">
    <source>
        <dbReference type="ARBA" id="ARBA00022857"/>
    </source>
</evidence>
<evidence type="ECO:0000256" key="1">
    <source>
        <dbReference type="ARBA" id="ARBA00006484"/>
    </source>
</evidence>
<dbReference type="Proteomes" id="UP000058074">
    <property type="component" value="Chromosome"/>
</dbReference>
<dbReference type="InterPro" id="IPR045017">
    <property type="entry name" value="DECR2-like"/>
</dbReference>
<keyword evidence="3" id="KW-0560">Oxidoreductase</keyword>
<dbReference type="Pfam" id="PF13561">
    <property type="entry name" value="adh_short_C2"/>
    <property type="match status" value="1"/>
</dbReference>
<dbReference type="GO" id="GO:0008670">
    <property type="term" value="F:2,4-dienoyl-CoA reductase (NADPH) activity"/>
    <property type="evidence" value="ECO:0007669"/>
    <property type="project" value="InterPro"/>
</dbReference>
<accession>A0A0N9U586</accession>
<keyword evidence="2" id="KW-0521">NADP</keyword>
<dbReference type="RefSeq" id="WP_054587715.1">
    <property type="nucleotide sequence ID" value="NZ_CP012700.1"/>
</dbReference>
<evidence type="ECO:0000259" key="4">
    <source>
        <dbReference type="SMART" id="SM00822"/>
    </source>
</evidence>
<feature type="domain" description="Ketoreductase" evidence="4">
    <location>
        <begin position="22"/>
        <end position="242"/>
    </location>
</feature>
<dbReference type="Gene3D" id="3.40.50.720">
    <property type="entry name" value="NAD(P)-binding Rossmann-like Domain"/>
    <property type="match status" value="1"/>
</dbReference>
<organism evidence="5 6">
    <name type="scientific">Sphingopyxis macrogoltabida</name>
    <name type="common">Sphingomonas macrogoltabidus</name>
    <dbReference type="NCBI Taxonomy" id="33050"/>
    <lineage>
        <taxon>Bacteria</taxon>
        <taxon>Pseudomonadati</taxon>
        <taxon>Pseudomonadota</taxon>
        <taxon>Alphaproteobacteria</taxon>
        <taxon>Sphingomonadales</taxon>
        <taxon>Sphingomonadaceae</taxon>
        <taxon>Sphingopyxis</taxon>
    </lineage>
</organism>
<protein>
    <submittedName>
        <fullName evidence="5">Short-chain dehydrogenase</fullName>
    </submittedName>
</protein>
<dbReference type="PRINTS" id="PR00080">
    <property type="entry name" value="SDRFAMILY"/>
</dbReference>
<dbReference type="CDD" id="cd05369">
    <property type="entry name" value="TER_DECR_SDR_a"/>
    <property type="match status" value="1"/>
</dbReference>
<name>A0A0N9U586_SPHMC</name>
<dbReference type="PRINTS" id="PR00081">
    <property type="entry name" value="GDHRDH"/>
</dbReference>
<proteinExistence type="inferred from homology"/>
<dbReference type="SUPFAM" id="SSF51735">
    <property type="entry name" value="NAD(P)-binding Rossmann-fold domains"/>
    <property type="match status" value="1"/>
</dbReference>